<evidence type="ECO:0000256" key="5">
    <source>
        <dbReference type="ARBA" id="ARBA00022927"/>
    </source>
</evidence>
<dbReference type="InterPro" id="IPR035704">
    <property type="entry name" value="SNX8/Mvp1_PX"/>
</dbReference>
<comment type="function">
    <text evidence="8">May be involved in several stages of intracellular trafficking. May play a role in intracellular protein transport from early endosomes to the trans-Golgi network.</text>
</comment>
<dbReference type="GO" id="GO:0005829">
    <property type="term" value="C:cytosol"/>
    <property type="evidence" value="ECO:0007669"/>
    <property type="project" value="GOC"/>
</dbReference>
<dbReference type="FunCoup" id="A0A5F4WD01">
    <property type="interactions" value="525"/>
</dbReference>
<dbReference type="InParanoid" id="A0A5F4WD01"/>
<dbReference type="SMART" id="SM00312">
    <property type="entry name" value="PX"/>
    <property type="match status" value="1"/>
</dbReference>
<dbReference type="InterPro" id="IPR027267">
    <property type="entry name" value="AH/BAR_dom_sf"/>
</dbReference>
<evidence type="ECO:0000256" key="9">
    <source>
        <dbReference type="ARBA" id="ARBA00070197"/>
    </source>
</evidence>
<evidence type="ECO:0000256" key="10">
    <source>
        <dbReference type="SAM" id="MobiDB-lite"/>
    </source>
</evidence>
<dbReference type="CDD" id="cd07597">
    <property type="entry name" value="BAR_SNX8"/>
    <property type="match status" value="1"/>
</dbReference>
<reference evidence="12" key="3">
    <citation type="submission" date="2025-09" db="UniProtKB">
        <authorList>
            <consortium name="Ensembl"/>
        </authorList>
    </citation>
    <scope>IDENTIFICATION</scope>
</reference>
<sequence length="487" mass="55186">MISAHCNFCLPDSSDSPASASLVAGTNRCVPPCPANFFRSHWSLSLSPADLPTPQAVEPQVIVQRAPAPSRMQMPQGNPLLLSHSLQELLARDTVQVELIPEKKGLFLKHVEYEVSSQRFKSSVYRRYNDFVVFQEMLLHKFPYRMVPALPPKRMLGADREFIEARRRALKRFVNLVARHPLFSEDVVLKLFLSFSGSDVQNKLKESAQCVGDEFMNCKLATRAKDFLPADIQAQFAISRELIRNIYNSFHKLRDRAERIASRAIDNAADLLIFGKELSAIGSDTTPLPSWAALNSSTWGSLKQALKGLSVEFALLADKAAQQGKQEENDVVEKLNLFLDLLQSYKDLCERHEKGVLHKHQRALHKYSLMKRQMMSAAVQNREPESVEQLESRIVEQENAIQTMELRNYFSLYCLHQETQLIHVYLPLTSHILRAFVNSQIQGHKEMSKVWNDLRPKLSCLFAGPHSALTPPRSPPQSPPEDGLCPH</sequence>
<reference evidence="12" key="2">
    <citation type="submission" date="2025-08" db="UniProtKB">
        <authorList>
            <consortium name="Ensembl"/>
        </authorList>
    </citation>
    <scope>IDENTIFICATION</scope>
</reference>
<dbReference type="Proteomes" id="UP000008225">
    <property type="component" value="Chromosome 2"/>
</dbReference>
<evidence type="ECO:0000259" key="11">
    <source>
        <dbReference type="PROSITE" id="PS50195"/>
    </source>
</evidence>
<reference evidence="12" key="1">
    <citation type="submission" date="2009-03" db="EMBL/GenBank/DDBJ databases">
        <authorList>
            <person name="Warren W."/>
            <person name="Ye L."/>
            <person name="Minx P."/>
            <person name="Worley K."/>
            <person name="Gibbs R."/>
            <person name="Wilson R.K."/>
        </authorList>
    </citation>
    <scope>NUCLEOTIDE SEQUENCE [LARGE SCALE GENOMIC DNA]</scope>
</reference>
<dbReference type="GO" id="GO:0035091">
    <property type="term" value="F:phosphatidylinositol binding"/>
    <property type="evidence" value="ECO:0007669"/>
    <property type="project" value="InterPro"/>
</dbReference>
<dbReference type="Pfam" id="PF19566">
    <property type="entry name" value="Snx8_BAR_dom"/>
    <property type="match status" value="1"/>
</dbReference>
<accession>A0A5F4WD01</accession>
<dbReference type="Gene3D" id="3.30.1520.10">
    <property type="entry name" value="Phox-like domain"/>
    <property type="match status" value="1"/>
</dbReference>
<dbReference type="Ensembl" id="ENSCJAT00000101980.2">
    <property type="protein sequence ID" value="ENSCJAP00000075565.1"/>
    <property type="gene ID" value="ENSCJAG00000001454.4"/>
</dbReference>
<dbReference type="AlphaFoldDB" id="A0A5F4WD01"/>
<keyword evidence="5" id="KW-0653">Protein transport</keyword>
<dbReference type="PANTHER" id="PTHR46571">
    <property type="entry name" value="SORTING NEXIN-8"/>
    <property type="match status" value="1"/>
</dbReference>
<feature type="domain" description="PX" evidence="11">
    <location>
        <begin position="91"/>
        <end position="199"/>
    </location>
</feature>
<keyword evidence="7" id="KW-0472">Membrane</keyword>
<dbReference type="Bgee" id="ENSCJAG00000001454">
    <property type="expression patterns" value="Expressed in testis and 6 other cell types or tissues"/>
</dbReference>
<dbReference type="GO" id="GO:0006886">
    <property type="term" value="P:intracellular protein transport"/>
    <property type="evidence" value="ECO:0007669"/>
    <property type="project" value="TreeGrafter"/>
</dbReference>
<dbReference type="InterPro" id="IPR001683">
    <property type="entry name" value="PX_dom"/>
</dbReference>
<dbReference type="OMA" id="WEYAGAK"/>
<evidence type="ECO:0000256" key="8">
    <source>
        <dbReference type="ARBA" id="ARBA00054730"/>
    </source>
</evidence>
<dbReference type="PROSITE" id="PS50195">
    <property type="entry name" value="PX"/>
    <property type="match status" value="1"/>
</dbReference>
<dbReference type="GeneTree" id="ENSGT00460000041594"/>
<comment type="subcellular location">
    <subcellularLocation>
        <location evidence="1">Early endosome membrane</location>
        <topology evidence="1">Peripheral membrane protein</topology>
        <orientation evidence="1">Cytoplasmic side</orientation>
    </subcellularLocation>
</comment>
<dbReference type="SUPFAM" id="SSF64268">
    <property type="entry name" value="PX domain"/>
    <property type="match status" value="1"/>
</dbReference>
<organism evidence="12 13">
    <name type="scientific">Callithrix jacchus</name>
    <name type="common">White-tufted-ear marmoset</name>
    <name type="synonym">Simia Jacchus</name>
    <dbReference type="NCBI Taxonomy" id="9483"/>
    <lineage>
        <taxon>Eukaryota</taxon>
        <taxon>Metazoa</taxon>
        <taxon>Chordata</taxon>
        <taxon>Craniata</taxon>
        <taxon>Vertebrata</taxon>
        <taxon>Euteleostomi</taxon>
        <taxon>Mammalia</taxon>
        <taxon>Eutheria</taxon>
        <taxon>Euarchontoglires</taxon>
        <taxon>Primates</taxon>
        <taxon>Haplorrhini</taxon>
        <taxon>Platyrrhini</taxon>
        <taxon>Cebidae</taxon>
        <taxon>Callitrichinae</taxon>
        <taxon>Callithrix</taxon>
        <taxon>Callithrix</taxon>
    </lineage>
</organism>
<dbReference type="InterPro" id="IPR045734">
    <property type="entry name" value="Snx8_BAR_dom"/>
</dbReference>
<evidence type="ECO:0000256" key="1">
    <source>
        <dbReference type="ARBA" id="ARBA00004469"/>
    </source>
</evidence>
<keyword evidence="3" id="KW-0813">Transport</keyword>
<dbReference type="FunFam" id="1.20.1270.60:FF:000049">
    <property type="entry name" value="Sorting nexin 8"/>
    <property type="match status" value="1"/>
</dbReference>
<keyword evidence="6" id="KW-0446">Lipid-binding</keyword>
<dbReference type="FunFam" id="3.30.1520.10:FF:000032">
    <property type="entry name" value="Sorting nexin 8"/>
    <property type="match status" value="1"/>
</dbReference>
<dbReference type="Gene3D" id="1.20.1270.60">
    <property type="entry name" value="Arfaptin homology (AH) domain/BAR domain"/>
    <property type="match status" value="1"/>
</dbReference>
<evidence type="ECO:0000313" key="12">
    <source>
        <dbReference type="Ensembl" id="ENSCJAP00000075565.1"/>
    </source>
</evidence>
<keyword evidence="4" id="KW-0967">Endosome</keyword>
<evidence type="ECO:0000256" key="2">
    <source>
        <dbReference type="ARBA" id="ARBA00010883"/>
    </source>
</evidence>
<dbReference type="PANTHER" id="PTHR46571:SF1">
    <property type="entry name" value="SORTING NEXIN-8"/>
    <property type="match status" value="1"/>
</dbReference>
<dbReference type="STRING" id="9483.ENSCJAP00000075565"/>
<keyword evidence="13" id="KW-1185">Reference proteome</keyword>
<dbReference type="GO" id="GO:0034498">
    <property type="term" value="P:early endosome to Golgi transport"/>
    <property type="evidence" value="ECO:0007669"/>
    <property type="project" value="TreeGrafter"/>
</dbReference>
<feature type="region of interest" description="Disordered" evidence="10">
    <location>
        <begin position="465"/>
        <end position="487"/>
    </location>
</feature>
<dbReference type="InterPro" id="IPR028662">
    <property type="entry name" value="SNX8/Mvp1"/>
</dbReference>
<comment type="similarity">
    <text evidence="2">Belongs to the sorting nexin family.</text>
</comment>
<evidence type="ECO:0000256" key="6">
    <source>
        <dbReference type="ARBA" id="ARBA00023121"/>
    </source>
</evidence>
<dbReference type="Pfam" id="PF00787">
    <property type="entry name" value="PX"/>
    <property type="match status" value="1"/>
</dbReference>
<dbReference type="CDD" id="cd06866">
    <property type="entry name" value="PX_SNX8_Mvp1p_like"/>
    <property type="match status" value="1"/>
</dbReference>
<evidence type="ECO:0000256" key="3">
    <source>
        <dbReference type="ARBA" id="ARBA00022448"/>
    </source>
</evidence>
<evidence type="ECO:0000256" key="4">
    <source>
        <dbReference type="ARBA" id="ARBA00022753"/>
    </source>
</evidence>
<evidence type="ECO:0000313" key="13">
    <source>
        <dbReference type="Proteomes" id="UP000008225"/>
    </source>
</evidence>
<name>A0A5F4WD01_CALJA</name>
<dbReference type="GO" id="GO:0031901">
    <property type="term" value="C:early endosome membrane"/>
    <property type="evidence" value="ECO:0007669"/>
    <property type="project" value="UniProtKB-SubCell"/>
</dbReference>
<evidence type="ECO:0000256" key="7">
    <source>
        <dbReference type="ARBA" id="ARBA00023136"/>
    </source>
</evidence>
<protein>
    <recommendedName>
        <fullName evidence="9">Sorting nexin-8</fullName>
    </recommendedName>
</protein>
<proteinExistence type="inferred from homology"/>
<dbReference type="InterPro" id="IPR036871">
    <property type="entry name" value="PX_dom_sf"/>
</dbReference>